<keyword evidence="6" id="KW-0811">Translocation</keyword>
<evidence type="ECO:0000256" key="7">
    <source>
        <dbReference type="ARBA" id="ARBA00023132"/>
    </source>
</evidence>
<dbReference type="InterPro" id="IPR007758">
    <property type="entry name" value="Nucleoporin_NSP1_C"/>
</dbReference>
<evidence type="ECO:0000256" key="3">
    <source>
        <dbReference type="ARBA" id="ARBA00022448"/>
    </source>
</evidence>
<dbReference type="OMA" id="YHMAENI"/>
<evidence type="ECO:0000256" key="1">
    <source>
        <dbReference type="ARBA" id="ARBA00004567"/>
    </source>
</evidence>
<dbReference type="GO" id="GO:0005543">
    <property type="term" value="F:phospholipid binding"/>
    <property type="evidence" value="ECO:0007669"/>
    <property type="project" value="TreeGrafter"/>
</dbReference>
<dbReference type="OrthoDB" id="344345at2759"/>
<evidence type="ECO:0000256" key="5">
    <source>
        <dbReference type="ARBA" id="ARBA00022927"/>
    </source>
</evidence>
<sequence length="202" mass="23586">MNKSTEENISEAVLKQFENNVNKWTLDLMDQEKDFINKATQINEWDKIIKKNGNSLNAMCQTIKNVMICQKQIICDLDFIKSQQAELEKVVVSMESDPNRLQTNRNEDQRRQLYELAESIDTNMKRLSEDLKEVIETINENVMGGYNPNDPILQIGRILNANVNSLKWIDDYSNKIKHTFEKVAKEQEEKVKEEELKTSKSQ</sequence>
<name>A0A8I6S5C3_CIMLE</name>
<evidence type="ECO:0000256" key="8">
    <source>
        <dbReference type="ARBA" id="ARBA00023242"/>
    </source>
</evidence>
<dbReference type="PANTHER" id="PTHR12084:SF0">
    <property type="entry name" value="NUCLEAR PORE GLYCOPROTEIN P62"/>
    <property type="match status" value="1"/>
</dbReference>
<dbReference type="Pfam" id="PF05064">
    <property type="entry name" value="Nsp1_C"/>
    <property type="match status" value="1"/>
</dbReference>
<evidence type="ECO:0000313" key="12">
    <source>
        <dbReference type="Proteomes" id="UP000494040"/>
    </source>
</evidence>
<keyword evidence="8" id="KW-0539">Nucleus</keyword>
<accession>A0A8I6S5C3</accession>
<evidence type="ECO:0000256" key="9">
    <source>
        <dbReference type="SAM" id="Coils"/>
    </source>
</evidence>
<keyword evidence="5" id="KW-0653">Protein transport</keyword>
<evidence type="ECO:0000259" key="10">
    <source>
        <dbReference type="Pfam" id="PF05064"/>
    </source>
</evidence>
<dbReference type="GO" id="GO:0006606">
    <property type="term" value="P:protein import into nucleus"/>
    <property type="evidence" value="ECO:0007669"/>
    <property type="project" value="TreeGrafter"/>
</dbReference>
<comment type="subcellular location">
    <subcellularLocation>
        <location evidence="1">Nucleus</location>
        <location evidence="1">Nuclear pore complex</location>
    </subcellularLocation>
</comment>
<gene>
    <name evidence="11" type="primary">106670361</name>
</gene>
<dbReference type="PANTHER" id="PTHR12084">
    <property type="entry name" value="NUCLEAR PORE GLYCOPROTEIN P62-RELATED"/>
    <property type="match status" value="1"/>
</dbReference>
<keyword evidence="7" id="KW-0906">Nuclear pore complex</keyword>
<dbReference type="Gene3D" id="1.20.5.170">
    <property type="match status" value="1"/>
</dbReference>
<dbReference type="InterPro" id="IPR026010">
    <property type="entry name" value="NSP1/NUP62"/>
</dbReference>
<dbReference type="Proteomes" id="UP000494040">
    <property type="component" value="Unassembled WGS sequence"/>
</dbReference>
<feature type="coiled-coil region" evidence="9">
    <location>
        <begin position="169"/>
        <end position="197"/>
    </location>
</feature>
<proteinExistence type="inferred from homology"/>
<dbReference type="GO" id="GO:0006405">
    <property type="term" value="P:RNA export from nucleus"/>
    <property type="evidence" value="ECO:0007669"/>
    <property type="project" value="TreeGrafter"/>
</dbReference>
<keyword evidence="12" id="KW-1185">Reference proteome</keyword>
<keyword evidence="9" id="KW-0175">Coiled coil</keyword>
<reference evidence="11" key="1">
    <citation type="submission" date="2022-01" db="UniProtKB">
        <authorList>
            <consortium name="EnsemblMetazoa"/>
        </authorList>
    </citation>
    <scope>IDENTIFICATION</scope>
</reference>
<evidence type="ECO:0000256" key="6">
    <source>
        <dbReference type="ARBA" id="ARBA00023010"/>
    </source>
</evidence>
<evidence type="ECO:0000256" key="4">
    <source>
        <dbReference type="ARBA" id="ARBA00022816"/>
    </source>
</evidence>
<dbReference type="GO" id="GO:0051028">
    <property type="term" value="P:mRNA transport"/>
    <property type="evidence" value="ECO:0007669"/>
    <property type="project" value="UniProtKB-KW"/>
</dbReference>
<keyword evidence="3" id="KW-0813">Transport</keyword>
<organism evidence="11 12">
    <name type="scientific">Cimex lectularius</name>
    <name type="common">Bed bug</name>
    <name type="synonym">Acanthia lectularia</name>
    <dbReference type="NCBI Taxonomy" id="79782"/>
    <lineage>
        <taxon>Eukaryota</taxon>
        <taxon>Metazoa</taxon>
        <taxon>Ecdysozoa</taxon>
        <taxon>Arthropoda</taxon>
        <taxon>Hexapoda</taxon>
        <taxon>Insecta</taxon>
        <taxon>Pterygota</taxon>
        <taxon>Neoptera</taxon>
        <taxon>Paraneoptera</taxon>
        <taxon>Hemiptera</taxon>
        <taxon>Heteroptera</taxon>
        <taxon>Panheteroptera</taxon>
        <taxon>Cimicomorpha</taxon>
        <taxon>Cimicidae</taxon>
        <taxon>Cimex</taxon>
    </lineage>
</organism>
<dbReference type="KEGG" id="clec:106670361"/>
<dbReference type="AlphaFoldDB" id="A0A8I6S5C3"/>
<dbReference type="GO" id="GO:0017056">
    <property type="term" value="F:structural constituent of nuclear pore"/>
    <property type="evidence" value="ECO:0007669"/>
    <property type="project" value="InterPro"/>
</dbReference>
<keyword evidence="4" id="KW-0509">mRNA transport</keyword>
<feature type="domain" description="Nucleoporin NSP1-like C-terminal" evidence="10">
    <location>
        <begin position="12"/>
        <end position="107"/>
    </location>
</feature>
<dbReference type="GO" id="GO:0044613">
    <property type="term" value="C:nuclear pore central transport channel"/>
    <property type="evidence" value="ECO:0007669"/>
    <property type="project" value="TreeGrafter"/>
</dbReference>
<evidence type="ECO:0000256" key="2">
    <source>
        <dbReference type="ARBA" id="ARBA00005911"/>
    </source>
</evidence>
<comment type="similarity">
    <text evidence="2">Belongs to the nucleoporin NSP1/NUP62 family.</text>
</comment>
<protein>
    <recommendedName>
        <fullName evidence="10">Nucleoporin NSP1-like C-terminal domain-containing protein</fullName>
    </recommendedName>
</protein>
<dbReference type="EnsemblMetazoa" id="XM_014400622.2">
    <property type="protein sequence ID" value="XP_014256108.1"/>
    <property type="gene ID" value="LOC106670361"/>
</dbReference>
<evidence type="ECO:0000313" key="11">
    <source>
        <dbReference type="EnsemblMetazoa" id="XP_014256108.1"/>
    </source>
</evidence>